<dbReference type="Proteomes" id="UP000054995">
    <property type="component" value="Unassembled WGS sequence"/>
</dbReference>
<name>A0A0V1G3J3_TRIPS</name>
<proteinExistence type="predicted"/>
<organism evidence="1 2">
    <name type="scientific">Trichinella pseudospiralis</name>
    <name type="common">Parasitic roundworm</name>
    <dbReference type="NCBI Taxonomy" id="6337"/>
    <lineage>
        <taxon>Eukaryota</taxon>
        <taxon>Metazoa</taxon>
        <taxon>Ecdysozoa</taxon>
        <taxon>Nematoda</taxon>
        <taxon>Enoplea</taxon>
        <taxon>Dorylaimia</taxon>
        <taxon>Trichinellida</taxon>
        <taxon>Trichinellidae</taxon>
        <taxon>Trichinella</taxon>
    </lineage>
</organism>
<protein>
    <submittedName>
        <fullName evidence="1">Uncharacterized protein</fullName>
    </submittedName>
</protein>
<comment type="caution">
    <text evidence="1">The sequence shown here is derived from an EMBL/GenBank/DDBJ whole genome shotgun (WGS) entry which is preliminary data.</text>
</comment>
<dbReference type="EMBL" id="JYDT01000009">
    <property type="protein sequence ID" value="KRY92035.1"/>
    <property type="molecule type" value="Genomic_DNA"/>
</dbReference>
<dbReference type="OrthoDB" id="5919766at2759"/>
<reference evidence="1 2" key="1">
    <citation type="submission" date="2015-01" db="EMBL/GenBank/DDBJ databases">
        <title>Evolution of Trichinella species and genotypes.</title>
        <authorList>
            <person name="Korhonen P.K."/>
            <person name="Edoardo P."/>
            <person name="Giuseppe L.R."/>
            <person name="Gasser R.B."/>
        </authorList>
    </citation>
    <scope>NUCLEOTIDE SEQUENCE [LARGE SCALE GENOMIC DNA]</scope>
    <source>
        <strain evidence="1">ISS470</strain>
    </source>
</reference>
<evidence type="ECO:0000313" key="1">
    <source>
        <dbReference type="EMBL" id="KRY92035.1"/>
    </source>
</evidence>
<accession>A0A0V1G3J3</accession>
<evidence type="ECO:0000313" key="2">
    <source>
        <dbReference type="Proteomes" id="UP000054995"/>
    </source>
</evidence>
<gene>
    <name evidence="1" type="ORF">T4D_14063</name>
</gene>
<dbReference type="AlphaFoldDB" id="A0A0V1G3J3"/>
<sequence length="212" mass="24124">MADVSEPCLVPNRCRGISIVYESRVYKLRYTGSGDAIWTNLDVTLVIKQNDHIKSCSVDEHLAYQLEKTRKLPPRPPSHPHLAIFPFFKRVKSKMYSHQTKRYPKLPTHRPDLQISVPLRTTEAGDKFLGWRSVSKHILIFGTGSNHRLLAAMQTWSMDGIFKVGPRWYQRLFTICAFVADKLPLVVYCLCTGLLPEYTGTGLLLPLLPGDT</sequence>
<keyword evidence="2" id="KW-1185">Reference proteome</keyword>